<feature type="compositionally biased region" description="Polar residues" evidence="2">
    <location>
        <begin position="124"/>
        <end position="138"/>
    </location>
</feature>
<organism evidence="3 4">
    <name type="scientific">Tothia fuscella</name>
    <dbReference type="NCBI Taxonomy" id="1048955"/>
    <lineage>
        <taxon>Eukaryota</taxon>
        <taxon>Fungi</taxon>
        <taxon>Dikarya</taxon>
        <taxon>Ascomycota</taxon>
        <taxon>Pezizomycotina</taxon>
        <taxon>Dothideomycetes</taxon>
        <taxon>Pleosporomycetidae</taxon>
        <taxon>Venturiales</taxon>
        <taxon>Cylindrosympodiaceae</taxon>
        <taxon>Tothia</taxon>
    </lineage>
</organism>
<sequence>EIIHVLEKKNTTLDQVVATRKDDVGIDEELSNTSEQKRDELVQDLQYEVQAKDETIANLKRQVQTVIEITSITAEKAKLEILQVRKDCKQLVQTSRATWDNEERQMQAKHAEEIVKIGAKVKGRTTTPSSLVQPVTPKNQRKRTF</sequence>
<feature type="coiled-coil region" evidence="1">
    <location>
        <begin position="42"/>
        <end position="94"/>
    </location>
</feature>
<feature type="region of interest" description="Disordered" evidence="2">
    <location>
        <begin position="123"/>
        <end position="145"/>
    </location>
</feature>
<evidence type="ECO:0000313" key="3">
    <source>
        <dbReference type="EMBL" id="KAF2422127.1"/>
    </source>
</evidence>
<name>A0A9P4NHZ4_9PEZI</name>
<gene>
    <name evidence="3" type="ORF">EJ08DRAFT_653248</name>
</gene>
<feature type="non-terminal residue" evidence="3">
    <location>
        <position position="1"/>
    </location>
</feature>
<proteinExistence type="predicted"/>
<dbReference type="AlphaFoldDB" id="A0A9P4NHZ4"/>
<evidence type="ECO:0000313" key="4">
    <source>
        <dbReference type="Proteomes" id="UP000800235"/>
    </source>
</evidence>
<protein>
    <submittedName>
        <fullName evidence="3">Uncharacterized protein</fullName>
    </submittedName>
</protein>
<evidence type="ECO:0000256" key="1">
    <source>
        <dbReference type="SAM" id="Coils"/>
    </source>
</evidence>
<reference evidence="3" key="1">
    <citation type="journal article" date="2020" name="Stud. Mycol.">
        <title>101 Dothideomycetes genomes: a test case for predicting lifestyles and emergence of pathogens.</title>
        <authorList>
            <person name="Haridas S."/>
            <person name="Albert R."/>
            <person name="Binder M."/>
            <person name="Bloem J."/>
            <person name="Labutti K."/>
            <person name="Salamov A."/>
            <person name="Andreopoulos B."/>
            <person name="Baker S."/>
            <person name="Barry K."/>
            <person name="Bills G."/>
            <person name="Bluhm B."/>
            <person name="Cannon C."/>
            <person name="Castanera R."/>
            <person name="Culley D."/>
            <person name="Daum C."/>
            <person name="Ezra D."/>
            <person name="Gonzalez J."/>
            <person name="Henrissat B."/>
            <person name="Kuo A."/>
            <person name="Liang C."/>
            <person name="Lipzen A."/>
            <person name="Lutzoni F."/>
            <person name="Magnuson J."/>
            <person name="Mondo S."/>
            <person name="Nolan M."/>
            <person name="Ohm R."/>
            <person name="Pangilinan J."/>
            <person name="Park H.-J."/>
            <person name="Ramirez L."/>
            <person name="Alfaro M."/>
            <person name="Sun H."/>
            <person name="Tritt A."/>
            <person name="Yoshinaga Y."/>
            <person name="Zwiers L.-H."/>
            <person name="Turgeon B."/>
            <person name="Goodwin S."/>
            <person name="Spatafora J."/>
            <person name="Crous P."/>
            <person name="Grigoriev I."/>
        </authorList>
    </citation>
    <scope>NUCLEOTIDE SEQUENCE</scope>
    <source>
        <strain evidence="3">CBS 130266</strain>
    </source>
</reference>
<comment type="caution">
    <text evidence="3">The sequence shown here is derived from an EMBL/GenBank/DDBJ whole genome shotgun (WGS) entry which is preliminary data.</text>
</comment>
<dbReference type="EMBL" id="MU007093">
    <property type="protein sequence ID" value="KAF2422127.1"/>
    <property type="molecule type" value="Genomic_DNA"/>
</dbReference>
<evidence type="ECO:0000256" key="2">
    <source>
        <dbReference type="SAM" id="MobiDB-lite"/>
    </source>
</evidence>
<accession>A0A9P4NHZ4</accession>
<dbReference type="Proteomes" id="UP000800235">
    <property type="component" value="Unassembled WGS sequence"/>
</dbReference>
<keyword evidence="4" id="KW-1185">Reference proteome</keyword>
<keyword evidence="1" id="KW-0175">Coiled coil</keyword>